<evidence type="ECO:0000313" key="3">
    <source>
        <dbReference type="Proteomes" id="UP001054945"/>
    </source>
</evidence>
<gene>
    <name evidence="2" type="ORF">CEXT_262661</name>
</gene>
<evidence type="ECO:0000256" key="1">
    <source>
        <dbReference type="SAM" id="SignalP"/>
    </source>
</evidence>
<dbReference type="AlphaFoldDB" id="A0AAV4R4P6"/>
<dbReference type="EMBL" id="BPLR01007213">
    <property type="protein sequence ID" value="GIY15222.1"/>
    <property type="molecule type" value="Genomic_DNA"/>
</dbReference>
<feature type="signal peptide" evidence="1">
    <location>
        <begin position="1"/>
        <end position="27"/>
    </location>
</feature>
<feature type="chain" id="PRO_5043607437" description="Secreted protein" evidence="1">
    <location>
        <begin position="28"/>
        <end position="83"/>
    </location>
</feature>
<evidence type="ECO:0008006" key="4">
    <source>
        <dbReference type="Google" id="ProtNLM"/>
    </source>
</evidence>
<protein>
    <recommendedName>
        <fullName evidence="4">Secreted protein</fullName>
    </recommendedName>
</protein>
<sequence>MICQPCVRNQIRYPLLILVVTVTGATSNNIDAITHQCIEGAVVAFSRFVFAHFGEIFSRSSQSGEVSANQAKGIFCALNRKQT</sequence>
<name>A0AAV4R4P6_CAEEX</name>
<reference evidence="2 3" key="1">
    <citation type="submission" date="2021-06" db="EMBL/GenBank/DDBJ databases">
        <title>Caerostris extrusa draft genome.</title>
        <authorList>
            <person name="Kono N."/>
            <person name="Arakawa K."/>
        </authorList>
    </citation>
    <scope>NUCLEOTIDE SEQUENCE [LARGE SCALE GENOMIC DNA]</scope>
</reference>
<dbReference type="Proteomes" id="UP001054945">
    <property type="component" value="Unassembled WGS sequence"/>
</dbReference>
<keyword evidence="1" id="KW-0732">Signal</keyword>
<evidence type="ECO:0000313" key="2">
    <source>
        <dbReference type="EMBL" id="GIY15222.1"/>
    </source>
</evidence>
<comment type="caution">
    <text evidence="2">The sequence shown here is derived from an EMBL/GenBank/DDBJ whole genome shotgun (WGS) entry which is preliminary data.</text>
</comment>
<keyword evidence="3" id="KW-1185">Reference proteome</keyword>
<proteinExistence type="predicted"/>
<accession>A0AAV4R4P6</accession>
<organism evidence="2 3">
    <name type="scientific">Caerostris extrusa</name>
    <name type="common">Bark spider</name>
    <name type="synonym">Caerostris bankana</name>
    <dbReference type="NCBI Taxonomy" id="172846"/>
    <lineage>
        <taxon>Eukaryota</taxon>
        <taxon>Metazoa</taxon>
        <taxon>Ecdysozoa</taxon>
        <taxon>Arthropoda</taxon>
        <taxon>Chelicerata</taxon>
        <taxon>Arachnida</taxon>
        <taxon>Araneae</taxon>
        <taxon>Araneomorphae</taxon>
        <taxon>Entelegynae</taxon>
        <taxon>Araneoidea</taxon>
        <taxon>Araneidae</taxon>
        <taxon>Caerostris</taxon>
    </lineage>
</organism>